<evidence type="ECO:0000259" key="6">
    <source>
        <dbReference type="Pfam" id="PF04932"/>
    </source>
</evidence>
<feature type="transmembrane region" description="Helical" evidence="5">
    <location>
        <begin position="293"/>
        <end position="311"/>
    </location>
</feature>
<feature type="transmembrane region" description="Helical" evidence="5">
    <location>
        <begin position="344"/>
        <end position="361"/>
    </location>
</feature>
<evidence type="ECO:0000256" key="1">
    <source>
        <dbReference type="ARBA" id="ARBA00004141"/>
    </source>
</evidence>
<keyword evidence="4 5" id="KW-0472">Membrane</keyword>
<comment type="subcellular location">
    <subcellularLocation>
        <location evidence="1">Membrane</location>
        <topology evidence="1">Multi-pass membrane protein</topology>
    </subcellularLocation>
</comment>
<dbReference type="Proteomes" id="UP001268089">
    <property type="component" value="Unassembled WGS sequence"/>
</dbReference>
<evidence type="ECO:0000313" key="10">
    <source>
        <dbReference type="Proteomes" id="UP001268089"/>
    </source>
</evidence>
<evidence type="ECO:0000313" key="9">
    <source>
        <dbReference type="EMBL" id="MDR7307307.1"/>
    </source>
</evidence>
<feature type="transmembrane region" description="Helical" evidence="5">
    <location>
        <begin position="39"/>
        <end position="56"/>
    </location>
</feature>
<dbReference type="PANTHER" id="PTHR37422">
    <property type="entry name" value="TEICHURONIC ACID BIOSYNTHESIS PROTEIN TUAE"/>
    <property type="match status" value="1"/>
</dbReference>
<evidence type="ECO:0000256" key="5">
    <source>
        <dbReference type="SAM" id="Phobius"/>
    </source>
</evidence>
<feature type="domain" description="O-antigen ligase-related" evidence="6">
    <location>
        <begin position="149"/>
        <end position="301"/>
    </location>
</feature>
<dbReference type="Pfam" id="PF11846">
    <property type="entry name" value="Wzy_C_2"/>
    <property type="match status" value="1"/>
</dbReference>
<name>A0ABU1ZP33_9BURK</name>
<feature type="transmembrane region" description="Helical" evidence="5">
    <location>
        <begin position="63"/>
        <end position="87"/>
    </location>
</feature>
<evidence type="ECO:0000259" key="8">
    <source>
        <dbReference type="Pfam" id="PF15864"/>
    </source>
</evidence>
<comment type="caution">
    <text evidence="9">The sequence shown here is derived from an EMBL/GenBank/DDBJ whole genome shotgun (WGS) entry which is preliminary data.</text>
</comment>
<gene>
    <name evidence="9" type="ORF">J2X15_002594</name>
</gene>
<dbReference type="InterPro" id="IPR031726">
    <property type="entry name" value="PglL_A"/>
</dbReference>
<evidence type="ECO:0000256" key="3">
    <source>
        <dbReference type="ARBA" id="ARBA00022989"/>
    </source>
</evidence>
<keyword evidence="2 5" id="KW-0812">Transmembrane</keyword>
<feature type="domain" description="Virulence factor membrane-bound polymerase C-terminal" evidence="7">
    <location>
        <begin position="324"/>
        <end position="495"/>
    </location>
</feature>
<feature type="transmembrane region" description="Helical" evidence="5">
    <location>
        <begin position="144"/>
        <end position="161"/>
    </location>
</feature>
<feature type="transmembrane region" description="Helical" evidence="5">
    <location>
        <begin position="373"/>
        <end position="392"/>
    </location>
</feature>
<feature type="domain" description="Protein glycosylation ligase" evidence="8">
    <location>
        <begin position="106"/>
        <end position="130"/>
    </location>
</feature>
<dbReference type="InterPro" id="IPR007016">
    <property type="entry name" value="O-antigen_ligase-rel_domated"/>
</dbReference>
<accession>A0ABU1ZP33</accession>
<reference evidence="9 10" key="1">
    <citation type="submission" date="2023-07" db="EMBL/GenBank/DDBJ databases">
        <title>Sorghum-associated microbial communities from plants grown in Nebraska, USA.</title>
        <authorList>
            <person name="Schachtman D."/>
        </authorList>
    </citation>
    <scope>NUCLEOTIDE SEQUENCE [LARGE SCALE GENOMIC DNA]</scope>
    <source>
        <strain evidence="9 10">BE308</strain>
    </source>
</reference>
<sequence length="496" mass="53497">MPSAHRTALTPWALLVGLSTVLPWINPFTWGPNPAMVQTLLSGLCAAVLLCCGAWGQPSARALAHAVAGAWLLAALLSAVAGLLQYFGLADVRTAPWINAADLGQAYANLRQRNQFASLTSLGLLALLYLAGEHAGAGHRRLRLGAIALALVWLALGNAASGSRTGALQWVLIVALSLLWERNGQRATLRWSALALGLYLTAALLLPNISASSGHLGDGPSLGVLERFQENSGCADRTVLWRNVVELIAQKPWLGWGWGGLKFAHFIHPYPGDRFCEILDNAHNLPLHLAVELGLPAAVLLCAAVLGAVAWAKPWRETQTARQLAWAGLAIIGLHSLLEYPLWYGPFQLAVGLCLWLLWATRRAPAPAHPMRAATVTALAACALPLLAYAGWDYARVSQLFLPPTLRAEAYREDTLEKVRGSWLFRNEVLFAEVTTTPPTPENAAALYAGALETLRFSPEPKVIAALLESARMLGHENAITQRIRAQALAVYPNEF</sequence>
<dbReference type="InterPro" id="IPR051533">
    <property type="entry name" value="WaaL-like"/>
</dbReference>
<dbReference type="Pfam" id="PF04932">
    <property type="entry name" value="Wzy_C"/>
    <property type="match status" value="1"/>
</dbReference>
<keyword evidence="3 5" id="KW-1133">Transmembrane helix</keyword>
<protein>
    <submittedName>
        <fullName evidence="9">O-antigen ligase</fullName>
    </submittedName>
</protein>
<feature type="transmembrane region" description="Helical" evidence="5">
    <location>
        <begin position="191"/>
        <end position="211"/>
    </location>
</feature>
<feature type="transmembrane region" description="Helical" evidence="5">
    <location>
        <begin position="115"/>
        <end position="132"/>
    </location>
</feature>
<proteinExistence type="predicted"/>
<dbReference type="GO" id="GO:0016874">
    <property type="term" value="F:ligase activity"/>
    <property type="evidence" value="ECO:0007669"/>
    <property type="project" value="UniProtKB-KW"/>
</dbReference>
<dbReference type="RefSeq" id="WP_310343463.1">
    <property type="nucleotide sequence ID" value="NZ_JAVDXO010000005.1"/>
</dbReference>
<feature type="transmembrane region" description="Helical" evidence="5">
    <location>
        <begin position="167"/>
        <end position="184"/>
    </location>
</feature>
<organism evidence="9 10">
    <name type="scientific">Rhodoferax saidenbachensis</name>
    <dbReference type="NCBI Taxonomy" id="1484693"/>
    <lineage>
        <taxon>Bacteria</taxon>
        <taxon>Pseudomonadati</taxon>
        <taxon>Pseudomonadota</taxon>
        <taxon>Betaproteobacteria</taxon>
        <taxon>Burkholderiales</taxon>
        <taxon>Comamonadaceae</taxon>
        <taxon>Rhodoferax</taxon>
    </lineage>
</organism>
<keyword evidence="10" id="KW-1185">Reference proteome</keyword>
<evidence type="ECO:0000256" key="2">
    <source>
        <dbReference type="ARBA" id="ARBA00022692"/>
    </source>
</evidence>
<feature type="transmembrane region" description="Helical" evidence="5">
    <location>
        <begin position="323"/>
        <end position="338"/>
    </location>
</feature>
<evidence type="ECO:0000259" key="7">
    <source>
        <dbReference type="Pfam" id="PF11846"/>
    </source>
</evidence>
<dbReference type="InterPro" id="IPR021797">
    <property type="entry name" value="Wzy_C_2"/>
</dbReference>
<dbReference type="EMBL" id="JAVDXO010000005">
    <property type="protein sequence ID" value="MDR7307307.1"/>
    <property type="molecule type" value="Genomic_DNA"/>
</dbReference>
<dbReference type="PANTHER" id="PTHR37422:SF21">
    <property type="entry name" value="EXOQ-LIKE PROTEIN"/>
    <property type="match status" value="1"/>
</dbReference>
<evidence type="ECO:0000256" key="4">
    <source>
        <dbReference type="ARBA" id="ARBA00023136"/>
    </source>
</evidence>
<keyword evidence="9" id="KW-0436">Ligase</keyword>
<dbReference type="Pfam" id="PF15864">
    <property type="entry name" value="PglL_A"/>
    <property type="match status" value="1"/>
</dbReference>